<evidence type="ECO:0000313" key="2">
    <source>
        <dbReference type="EMBL" id="TMV13300.1"/>
    </source>
</evidence>
<comment type="caution">
    <text evidence="2">The sequence shown here is derived from an EMBL/GenBank/DDBJ whole genome shotgun (WGS) entry which is preliminary data.</text>
</comment>
<dbReference type="Proteomes" id="UP001191082">
    <property type="component" value="Unassembled WGS sequence"/>
</dbReference>
<name>A0ABY2XB66_9RHOB</name>
<keyword evidence="2" id="KW-0378">Hydrolase</keyword>
<gene>
    <name evidence="2" type="ORF">FGK64_11140</name>
</gene>
<dbReference type="PANTHER" id="PTHR11614">
    <property type="entry name" value="PHOSPHOLIPASE-RELATED"/>
    <property type="match status" value="1"/>
</dbReference>
<keyword evidence="3" id="KW-1185">Reference proteome</keyword>
<proteinExistence type="predicted"/>
<feature type="domain" description="Serine aminopeptidase S33" evidence="1">
    <location>
        <begin position="42"/>
        <end position="294"/>
    </location>
</feature>
<dbReference type="Pfam" id="PF12146">
    <property type="entry name" value="Hydrolase_4"/>
    <property type="match status" value="1"/>
</dbReference>
<dbReference type="Gene3D" id="3.40.50.1820">
    <property type="entry name" value="alpha/beta hydrolase"/>
    <property type="match status" value="1"/>
</dbReference>
<evidence type="ECO:0000259" key="1">
    <source>
        <dbReference type="Pfam" id="PF12146"/>
    </source>
</evidence>
<dbReference type="InterPro" id="IPR051044">
    <property type="entry name" value="MAG_DAG_Lipase"/>
</dbReference>
<dbReference type="InterPro" id="IPR029058">
    <property type="entry name" value="AB_hydrolase_fold"/>
</dbReference>
<sequence>MTLQPAPFYDDVADGPEGGAAYWCTTQDGVRIRVGYWPCENATGTVLLFPGRTEFVEKYGAAAADLARRGFATIAVDWRGQGLADRLLPDRRVGHVVNFLDYQHDVEATVALARELGAPEPWHLIGHSMGGAIGLRAALQGLPVETCAFTGPMWGIYMSALVRPFGWALPRVANLVGMGNRLPPSTTYESYVMAKPFEGNMLTTDTDMYAFMQRQLISYPDLGLGGPSLIWLREGLEECKYLSRQASPDLPCICFLGAQERIIDTAAVADRMRRWPGGELDVVAGAEHEVMMENSTIRARVFDRMADLFSGRYRPESASGDLSVKTA</sequence>
<reference evidence="2 3" key="1">
    <citation type="submission" date="2019-05" db="EMBL/GenBank/DDBJ databases">
        <title>Marivita sp. nov. isolated from sea sediment.</title>
        <authorList>
            <person name="Kim W."/>
        </authorList>
    </citation>
    <scope>NUCLEOTIDE SEQUENCE [LARGE SCALE GENOMIC DNA]</scope>
    <source>
        <strain evidence="2 3">CAU 1492</strain>
    </source>
</reference>
<dbReference type="RefSeq" id="WP_138863856.1">
    <property type="nucleotide sequence ID" value="NZ_VCPC01000002.1"/>
</dbReference>
<dbReference type="EMBL" id="VCPC01000002">
    <property type="protein sequence ID" value="TMV13300.1"/>
    <property type="molecule type" value="Genomic_DNA"/>
</dbReference>
<organism evidence="2 3">
    <name type="scientific">Arenibacterium halophilum</name>
    <dbReference type="NCBI Taxonomy" id="2583821"/>
    <lineage>
        <taxon>Bacteria</taxon>
        <taxon>Pseudomonadati</taxon>
        <taxon>Pseudomonadota</taxon>
        <taxon>Alphaproteobacteria</taxon>
        <taxon>Rhodobacterales</taxon>
        <taxon>Paracoccaceae</taxon>
        <taxon>Arenibacterium</taxon>
    </lineage>
</organism>
<dbReference type="SUPFAM" id="SSF53474">
    <property type="entry name" value="alpha/beta-Hydrolases"/>
    <property type="match status" value="1"/>
</dbReference>
<protein>
    <submittedName>
        <fullName evidence="2">Alpha/beta hydrolase</fullName>
    </submittedName>
</protein>
<accession>A0ABY2XB66</accession>
<evidence type="ECO:0000313" key="3">
    <source>
        <dbReference type="Proteomes" id="UP001191082"/>
    </source>
</evidence>
<dbReference type="InterPro" id="IPR022742">
    <property type="entry name" value="Hydrolase_4"/>
</dbReference>
<dbReference type="GO" id="GO:0016787">
    <property type="term" value="F:hydrolase activity"/>
    <property type="evidence" value="ECO:0007669"/>
    <property type="project" value="UniProtKB-KW"/>
</dbReference>